<gene>
    <name evidence="1" type="ORF">EOD39_15004</name>
</gene>
<comment type="caution">
    <text evidence="1">The sequence shown here is derived from an EMBL/GenBank/DDBJ whole genome shotgun (WGS) entry which is preliminary data.</text>
</comment>
<proteinExistence type="predicted"/>
<evidence type="ECO:0000313" key="1">
    <source>
        <dbReference type="EMBL" id="RXM96972.1"/>
    </source>
</evidence>
<evidence type="ECO:0000313" key="2">
    <source>
        <dbReference type="Proteomes" id="UP000289886"/>
    </source>
</evidence>
<dbReference type="AlphaFoldDB" id="A0A662YKL2"/>
<dbReference type="Proteomes" id="UP000289886">
    <property type="component" value="Unassembled WGS sequence"/>
</dbReference>
<keyword evidence="2" id="KW-1185">Reference proteome</keyword>
<reference evidence="1 2" key="1">
    <citation type="submission" date="2019-01" db="EMBL/GenBank/DDBJ databases">
        <title>Draft Genome and Complete Hox-Cluster Characterization of the Sterlet Sturgeon (Acipenser ruthenus).</title>
        <authorList>
            <person name="Wei Q."/>
        </authorList>
    </citation>
    <scope>NUCLEOTIDE SEQUENCE [LARGE SCALE GENOMIC DNA]</scope>
    <source>
        <strain evidence="1">WHYD16114868_AA</strain>
        <tissue evidence="1">Blood</tissue>
    </source>
</reference>
<sequence>MNADQFATMVEVLHQNHLTLVEAVQLRPATEGVAAPNYRLQRPTKMKAEEDLEAYLELFEVMATTVHLPPTPTDWGI</sequence>
<protein>
    <submittedName>
        <fullName evidence="1">Uncharacterized protein</fullName>
    </submittedName>
</protein>
<accession>A0A662YKL2</accession>
<dbReference type="EMBL" id="SCEB01001320">
    <property type="protein sequence ID" value="RXM96972.1"/>
    <property type="molecule type" value="Genomic_DNA"/>
</dbReference>
<name>A0A662YKL2_ACIRT</name>
<organism evidence="1 2">
    <name type="scientific">Acipenser ruthenus</name>
    <name type="common">Sterlet sturgeon</name>
    <dbReference type="NCBI Taxonomy" id="7906"/>
    <lineage>
        <taxon>Eukaryota</taxon>
        <taxon>Metazoa</taxon>
        <taxon>Chordata</taxon>
        <taxon>Craniata</taxon>
        <taxon>Vertebrata</taxon>
        <taxon>Euteleostomi</taxon>
        <taxon>Actinopterygii</taxon>
        <taxon>Chondrostei</taxon>
        <taxon>Acipenseriformes</taxon>
        <taxon>Acipenseridae</taxon>
        <taxon>Acipenser</taxon>
    </lineage>
</organism>